<sequence>GTDPSITIVPVQEISSMTTNHRSTNQNSRELSSMDVNDESKAGIVEDQKNFDKHKWRSRDDSYGHVCETGVWANDDSDGERKRTRTAFTGHQLMELEKEFRADMYLTRLRRIQIAQDLLLSEKQVKIWFQNRRVKEKKGNKPLSGVEEQLRDEVSE</sequence>
<dbReference type="GO" id="GO:0005634">
    <property type="term" value="C:nucleus"/>
    <property type="evidence" value="ECO:0007669"/>
    <property type="project" value="UniProtKB-SubCell"/>
</dbReference>
<dbReference type="GO" id="GO:0000981">
    <property type="term" value="F:DNA-binding transcription factor activity, RNA polymerase II-specific"/>
    <property type="evidence" value="ECO:0007669"/>
    <property type="project" value="InterPro"/>
</dbReference>
<dbReference type="SUPFAM" id="SSF46689">
    <property type="entry name" value="Homeodomain-like"/>
    <property type="match status" value="1"/>
</dbReference>
<feature type="region of interest" description="Disordered" evidence="6">
    <location>
        <begin position="16"/>
        <end position="37"/>
    </location>
</feature>
<accession>Q7Z1M6</accession>
<dbReference type="PRINTS" id="PR00024">
    <property type="entry name" value="HOMEOBOX"/>
</dbReference>
<dbReference type="PANTHER" id="PTHR45664">
    <property type="entry name" value="PROTEIN ZERKNUELLT 1-RELATED"/>
    <property type="match status" value="1"/>
</dbReference>
<name>Q7Z1M6_9ASCI</name>
<dbReference type="AlphaFoldDB" id="Q7Z1M6"/>
<organism evidence="8">
    <name type="scientific">Diplosoma listerianum</name>
    <dbReference type="NCBI Taxonomy" id="168635"/>
    <lineage>
        <taxon>Eukaryota</taxon>
        <taxon>Metazoa</taxon>
        <taxon>Chordata</taxon>
        <taxon>Tunicata</taxon>
        <taxon>Ascidiacea</taxon>
        <taxon>Aplousobranchia</taxon>
        <taxon>Didemnidae</taxon>
        <taxon>Diplosoma</taxon>
    </lineage>
</organism>
<dbReference type="InterPro" id="IPR017970">
    <property type="entry name" value="Homeobox_CS"/>
</dbReference>
<dbReference type="PROSITE" id="PS00027">
    <property type="entry name" value="HOMEOBOX_1"/>
    <property type="match status" value="1"/>
</dbReference>
<dbReference type="GO" id="GO:0000978">
    <property type="term" value="F:RNA polymerase II cis-regulatory region sequence-specific DNA binding"/>
    <property type="evidence" value="ECO:0007669"/>
    <property type="project" value="TreeGrafter"/>
</dbReference>
<feature type="domain" description="Homeobox" evidence="7">
    <location>
        <begin position="79"/>
        <end position="139"/>
    </location>
</feature>
<reference evidence="8" key="1">
    <citation type="submission" date="2001-05" db="EMBL/GenBank/DDBJ databases">
        <title>Hox and ParaHox genes in the colonial ascidian Diplosoma listerianum.</title>
        <authorList>
            <person name="Goostrey A."/>
            <person name="Bishop J.D."/>
            <person name="Noble L.R."/>
        </authorList>
    </citation>
    <scope>NUCLEOTIDE SEQUENCE</scope>
</reference>
<gene>
    <name evidence="8" type="primary">gsx</name>
</gene>
<evidence type="ECO:0000313" key="8">
    <source>
        <dbReference type="EMBL" id="AAP47021.1"/>
    </source>
</evidence>
<dbReference type="CDD" id="cd00086">
    <property type="entry name" value="homeodomain"/>
    <property type="match status" value="1"/>
</dbReference>
<evidence type="ECO:0000256" key="2">
    <source>
        <dbReference type="ARBA" id="ARBA00023155"/>
    </source>
</evidence>
<dbReference type="EMBL" id="AF375980">
    <property type="protein sequence ID" value="AAP47021.1"/>
    <property type="molecule type" value="Genomic_DNA"/>
</dbReference>
<feature type="DNA-binding region" description="Homeobox" evidence="4">
    <location>
        <begin position="81"/>
        <end position="140"/>
    </location>
</feature>
<dbReference type="PANTHER" id="PTHR45664:SF20">
    <property type="entry name" value="AGAP001560-PA"/>
    <property type="match status" value="1"/>
</dbReference>
<dbReference type="Gene3D" id="1.10.10.60">
    <property type="entry name" value="Homeodomain-like"/>
    <property type="match status" value="1"/>
</dbReference>
<dbReference type="InterPro" id="IPR001356">
    <property type="entry name" value="HD"/>
</dbReference>
<dbReference type="SMART" id="SM00389">
    <property type="entry name" value="HOX"/>
    <property type="match status" value="1"/>
</dbReference>
<comment type="subcellular location">
    <subcellularLocation>
        <location evidence="4 5">Nucleus</location>
    </subcellularLocation>
</comment>
<keyword evidence="3 4" id="KW-0539">Nucleus</keyword>
<proteinExistence type="predicted"/>
<keyword evidence="1 4" id="KW-0238">DNA-binding</keyword>
<dbReference type="InterPro" id="IPR009057">
    <property type="entry name" value="Homeodomain-like_sf"/>
</dbReference>
<dbReference type="PROSITE" id="PS50071">
    <property type="entry name" value="HOMEOBOX_2"/>
    <property type="match status" value="1"/>
</dbReference>
<evidence type="ECO:0000256" key="6">
    <source>
        <dbReference type="SAM" id="MobiDB-lite"/>
    </source>
</evidence>
<feature type="non-terminal residue" evidence="8">
    <location>
        <position position="1"/>
    </location>
</feature>
<dbReference type="Pfam" id="PF00046">
    <property type="entry name" value="Homeodomain"/>
    <property type="match status" value="1"/>
</dbReference>
<evidence type="ECO:0000259" key="7">
    <source>
        <dbReference type="PROSITE" id="PS50071"/>
    </source>
</evidence>
<evidence type="ECO:0000256" key="5">
    <source>
        <dbReference type="RuleBase" id="RU000682"/>
    </source>
</evidence>
<feature type="compositionally biased region" description="Polar residues" evidence="6">
    <location>
        <begin position="16"/>
        <end position="35"/>
    </location>
</feature>
<protein>
    <submittedName>
        <fullName evidence="8">ParaHox-GSX</fullName>
    </submittedName>
</protein>
<evidence type="ECO:0000256" key="1">
    <source>
        <dbReference type="ARBA" id="ARBA00023125"/>
    </source>
</evidence>
<evidence type="ECO:0000256" key="3">
    <source>
        <dbReference type="ARBA" id="ARBA00023242"/>
    </source>
</evidence>
<keyword evidence="2 4" id="KW-0371">Homeobox</keyword>
<evidence type="ECO:0000256" key="4">
    <source>
        <dbReference type="PROSITE-ProRule" id="PRU00108"/>
    </source>
</evidence>
<dbReference type="InterPro" id="IPR020479">
    <property type="entry name" value="HD_metazoa"/>
</dbReference>